<evidence type="ECO:0000259" key="1">
    <source>
        <dbReference type="PROSITE" id="PS50172"/>
    </source>
</evidence>
<organism evidence="2 3">
    <name type="scientific">Rheinheimera maricola</name>
    <dbReference type="NCBI Taxonomy" id="2793282"/>
    <lineage>
        <taxon>Bacteria</taxon>
        <taxon>Pseudomonadati</taxon>
        <taxon>Pseudomonadota</taxon>
        <taxon>Gammaproteobacteria</taxon>
        <taxon>Chromatiales</taxon>
        <taxon>Chromatiaceae</taxon>
        <taxon>Rheinheimera</taxon>
    </lineage>
</organism>
<dbReference type="Gene3D" id="3.40.50.10190">
    <property type="entry name" value="BRCT domain"/>
    <property type="match status" value="1"/>
</dbReference>
<proteinExistence type="predicted"/>
<dbReference type="EMBL" id="JAERPS020000009">
    <property type="protein sequence ID" value="MBZ9613699.1"/>
    <property type="molecule type" value="Genomic_DNA"/>
</dbReference>
<accession>A0ABS7XDR1</accession>
<dbReference type="SUPFAM" id="SSF52113">
    <property type="entry name" value="BRCT domain"/>
    <property type="match status" value="1"/>
</dbReference>
<feature type="domain" description="BRCT" evidence="1">
    <location>
        <begin position="486"/>
        <end position="556"/>
    </location>
</feature>
<reference evidence="2 3" key="1">
    <citation type="submission" date="2020-12" db="EMBL/GenBank/DDBJ databases">
        <authorList>
            <person name="Ruan W."/>
            <person name="Khan S.A."/>
            <person name="Jeon C.O."/>
        </authorList>
    </citation>
    <scope>NUCLEOTIDE SEQUENCE [LARGE SCALE GENOMIC DNA]</scope>
    <source>
        <strain evidence="2 3">MA-13</strain>
    </source>
</reference>
<dbReference type="CDD" id="cd17748">
    <property type="entry name" value="BRCT_DNA_ligase_like"/>
    <property type="match status" value="1"/>
</dbReference>
<dbReference type="SMART" id="SM00292">
    <property type="entry name" value="BRCT"/>
    <property type="match status" value="1"/>
</dbReference>
<protein>
    <submittedName>
        <fullName evidence="2">BRCT domain-containing protein</fullName>
    </submittedName>
</protein>
<sequence length="704" mass="80620">MTNLYKPSDYWHIKDKTWLAERKAKWQRLVGLLKMKSHYTGAEIRVFEQYFVKGVLKFRHYPELDIPKTPDLNLVQQLVWHPSADQHVWQEVVQYNATEFDFFDPGYDFISSYLFCYLVAEECKPDLEQSFFCQRESQLYDFMYKNAAWLEFLTSDVRFSAKNTGLDRLFKSHYFLIRTIAGMFSAIKKCYPKDAIYFYNCLPRYAISSIAELYTSEHFATESAEERRWPGFLKDINTMAEFYVNKNNIIAEQRLIVEAWNSQLEKSAPEWQALWQKCKQDALTNYKAPVHKPEKKEIKTDLAYVHNSGKKPKLKQSTPWPSELVALKQHLEQQGYAVTTTEADANAILQQHFAERCVYFGSFIESMQLETEDYDKPYPAFTAPLQALCDIKGDAKLSYTRRGERITIKVNGVRVGVADLEEPAEDDDTSAYFAAIIRLAQQWFPGQVFAYGYESLHLYILPTELVSWLEANGFTNSLNYFGGAATEDQPLAGVTLVFTGVFSAGSREEMESEAEQLGANVQKTVNSKTNYLVCGSKVGASKLAKAEALGVQVLSETEYQAMSSQGDSDPNYRSNAQIRSWQVVAKKLKGIELKLFELVRNGLDFSYQQGLFATESAGDLILSVTKNFISRRGWIRVGFSPLGRELRLSYEALAQNGISIQDELTHTVTLSTRWQVNQDELDELLLLLCQMICDKLKWVNEGGR</sequence>
<name>A0ABS7XDR1_9GAMM</name>
<reference evidence="2 3" key="2">
    <citation type="submission" date="2021-08" db="EMBL/GenBank/DDBJ databases">
        <title>Rheinheimera aquimaris sp. nov., isolated from seawater of the East Sea in Korea.</title>
        <authorList>
            <person name="Kim K.H."/>
            <person name="Wenting R."/>
            <person name="Kim K.R."/>
            <person name="Jeon C.O."/>
        </authorList>
    </citation>
    <scope>NUCLEOTIDE SEQUENCE [LARGE SCALE GENOMIC DNA]</scope>
    <source>
        <strain evidence="2 3">MA-13</strain>
    </source>
</reference>
<dbReference type="RefSeq" id="WP_205313159.1">
    <property type="nucleotide sequence ID" value="NZ_JAERPS020000009.1"/>
</dbReference>
<comment type="caution">
    <text evidence="2">The sequence shown here is derived from an EMBL/GenBank/DDBJ whole genome shotgun (WGS) entry which is preliminary data.</text>
</comment>
<keyword evidence="3" id="KW-1185">Reference proteome</keyword>
<gene>
    <name evidence="2" type="ORF">I4W93_019055</name>
</gene>
<dbReference type="Proteomes" id="UP000663814">
    <property type="component" value="Unassembled WGS sequence"/>
</dbReference>
<evidence type="ECO:0000313" key="3">
    <source>
        <dbReference type="Proteomes" id="UP000663814"/>
    </source>
</evidence>
<dbReference type="InterPro" id="IPR036420">
    <property type="entry name" value="BRCT_dom_sf"/>
</dbReference>
<dbReference type="InterPro" id="IPR001357">
    <property type="entry name" value="BRCT_dom"/>
</dbReference>
<dbReference type="PROSITE" id="PS50172">
    <property type="entry name" value="BRCT"/>
    <property type="match status" value="1"/>
</dbReference>
<dbReference type="Pfam" id="PF00533">
    <property type="entry name" value="BRCT"/>
    <property type="match status" value="1"/>
</dbReference>
<evidence type="ECO:0000313" key="2">
    <source>
        <dbReference type="EMBL" id="MBZ9613699.1"/>
    </source>
</evidence>